<dbReference type="STRING" id="526222.Desal_0097"/>
<evidence type="ECO:0000313" key="6">
    <source>
        <dbReference type="Proteomes" id="UP000002601"/>
    </source>
</evidence>
<dbReference type="GO" id="GO:0016020">
    <property type="term" value="C:membrane"/>
    <property type="evidence" value="ECO:0007669"/>
    <property type="project" value="UniProtKB-SubCell"/>
</dbReference>
<keyword evidence="3" id="KW-0732">Signal</keyword>
<dbReference type="PROSITE" id="PS51779">
    <property type="entry name" value="POTRA"/>
    <property type="match status" value="1"/>
</dbReference>
<accession>C6BV31</accession>
<dbReference type="AlphaFoldDB" id="C6BV31"/>
<dbReference type="SUPFAM" id="SSF48452">
    <property type="entry name" value="TPR-like"/>
    <property type="match status" value="2"/>
</dbReference>
<dbReference type="RefSeq" id="WP_012765694.1">
    <property type="nucleotide sequence ID" value="NC_012881.1"/>
</dbReference>
<keyword evidence="2" id="KW-0472">Membrane</keyword>
<name>C6BV31_MARSD</name>
<dbReference type="OrthoDB" id="5437646at2"/>
<gene>
    <name evidence="5" type="ordered locus">Desal_0097</name>
</gene>
<reference evidence="5 6" key="1">
    <citation type="submission" date="2009-06" db="EMBL/GenBank/DDBJ databases">
        <title>Complete sequence of Desulfovibrio salexigens DSM 2638.</title>
        <authorList>
            <consortium name="US DOE Joint Genome Institute"/>
            <person name="Lucas S."/>
            <person name="Copeland A."/>
            <person name="Lapidus A."/>
            <person name="Glavina del Rio T."/>
            <person name="Tice H."/>
            <person name="Bruce D."/>
            <person name="Goodwin L."/>
            <person name="Pitluck S."/>
            <person name="Munk A.C."/>
            <person name="Brettin T."/>
            <person name="Detter J.C."/>
            <person name="Han C."/>
            <person name="Tapia R."/>
            <person name="Larimer F."/>
            <person name="Land M."/>
            <person name="Hauser L."/>
            <person name="Kyrpides N."/>
            <person name="Anderson I."/>
            <person name="Wall J.D."/>
            <person name="Arkin A.P."/>
            <person name="Dehal P."/>
            <person name="Chivian D."/>
            <person name="Giles B."/>
            <person name="Hazen T.C."/>
        </authorList>
    </citation>
    <scope>NUCLEOTIDE SEQUENCE [LARGE SCALE GENOMIC DNA]</scope>
    <source>
        <strain evidence="6">ATCC 14822 / DSM 2638 / NCIMB 8403 / VKM B-1763</strain>
    </source>
</reference>
<feature type="chain" id="PRO_5002962697" evidence="3">
    <location>
        <begin position="26"/>
        <end position="893"/>
    </location>
</feature>
<feature type="signal peptide" evidence="3">
    <location>
        <begin position="1"/>
        <end position="25"/>
    </location>
</feature>
<evidence type="ECO:0000256" key="2">
    <source>
        <dbReference type="ARBA" id="ARBA00023136"/>
    </source>
</evidence>
<keyword evidence="6" id="KW-1185">Reference proteome</keyword>
<proteinExistence type="predicted"/>
<feature type="domain" description="POTRA" evidence="4">
    <location>
        <begin position="132"/>
        <end position="203"/>
    </location>
</feature>
<evidence type="ECO:0000259" key="4">
    <source>
        <dbReference type="PROSITE" id="PS51779"/>
    </source>
</evidence>
<protein>
    <submittedName>
        <fullName evidence="5">Cyclic nucleotide-binding protein</fullName>
    </submittedName>
</protein>
<evidence type="ECO:0000256" key="1">
    <source>
        <dbReference type="ARBA" id="ARBA00004370"/>
    </source>
</evidence>
<organism evidence="5 6">
    <name type="scientific">Maridesulfovibrio salexigens (strain ATCC 14822 / DSM 2638 / NCIMB 8403 / VKM B-1763)</name>
    <name type="common">Desulfovibrio salexigens</name>
    <dbReference type="NCBI Taxonomy" id="526222"/>
    <lineage>
        <taxon>Bacteria</taxon>
        <taxon>Pseudomonadati</taxon>
        <taxon>Thermodesulfobacteriota</taxon>
        <taxon>Desulfovibrionia</taxon>
        <taxon>Desulfovibrionales</taxon>
        <taxon>Desulfovibrionaceae</taxon>
        <taxon>Maridesulfovibrio</taxon>
    </lineage>
</organism>
<dbReference type="KEGG" id="dsa:Desal_0097"/>
<dbReference type="Gene3D" id="1.25.40.10">
    <property type="entry name" value="Tetratricopeptide repeat domain"/>
    <property type="match status" value="2"/>
</dbReference>
<dbReference type="HOGENOM" id="CLU_323593_0_0_7"/>
<evidence type="ECO:0000256" key="3">
    <source>
        <dbReference type="SAM" id="SignalP"/>
    </source>
</evidence>
<dbReference type="Gene3D" id="3.10.20.310">
    <property type="entry name" value="membrane protein fhac"/>
    <property type="match status" value="1"/>
</dbReference>
<dbReference type="InterPro" id="IPR034746">
    <property type="entry name" value="POTRA"/>
</dbReference>
<sequence>MRFPISVKLLFLAFLISLLPAAALASSTHISIGDFLTPSGQPSPEFKAIIKQRLTAAGLSCANCTSEPPESRYTLSGLMVRDDKGTSYSALLTDNFHLEPEVFIKGKQIGGSSSEPAANKLADSTVQLISNQSVASIEVSGDSRLTPNAVMALAQILPGENATPQKIIAARIILENCGLFEKVRIYLTPGPEGRKVKISVQERDSIIPASIPGPGKAVLDNILGPADLPLPEFPVISEKKFPALCNATCGGYLAYRAESILTRLRHSEYRFNMDDVEELVAVASAIRNNISTYDASCLDMCIILMKLCSMLDLHTIRTISENLQKNVDQSENGPHSLEKNLERIEFLTQAYEATQEAQFILSSRIFHDRIHSPVVPWVLYSLGEQALKAEDITRAAPLLSGAIAISSLPVAPEMLLTTAKAQYSNLDIEAGGAASTQLKPLLANPDLNDDLRHQINSLPQRASLCETVLSINDQDNFDLQLEKGNALILLDRPDLAEPLFHRLNGINPDDARPFTGLARLAFQRTDSLLSVRPYLERAEHMKNKDRYFYELALAYKMERITAEALPTIRIDGRSSEEASATRFILPKTLEYAAGYERFNMPQAKLIKAGVNVLGEWLAYPAMSDAEAFENMFMQTMQLNGEMEGQPEIIAASLYFSTDATDRAEARELISRPMSVKAGLKPRFLQLNLLIREMALTPSVSVVKALEQAARSSFSDTPSREEAVALKADALAIAGLYTNSTSTMERAASLYTLAIDLNEGDQGRLLNNLARINLALGLREEADDLYDEALDNSPEVNEVVELGKIITSLAGKEREAALQEFAAAKNPSRLKDAARKLNGTSNSTTGPEETSFVEMEGIYLNEKREITTGYDNYSGLSIDFKYNSNAWLLPTLHP</sequence>
<dbReference type="EMBL" id="CP001649">
    <property type="protein sequence ID" value="ACS78168.1"/>
    <property type="molecule type" value="Genomic_DNA"/>
</dbReference>
<evidence type="ECO:0000313" key="5">
    <source>
        <dbReference type="EMBL" id="ACS78168.1"/>
    </source>
</evidence>
<dbReference type="InterPro" id="IPR011990">
    <property type="entry name" value="TPR-like_helical_dom_sf"/>
</dbReference>
<dbReference type="Proteomes" id="UP000002601">
    <property type="component" value="Chromosome"/>
</dbReference>
<comment type="subcellular location">
    <subcellularLocation>
        <location evidence="1">Membrane</location>
    </subcellularLocation>
</comment>
<dbReference type="eggNOG" id="ENOG50317S1">
    <property type="taxonomic scope" value="Bacteria"/>
</dbReference>